<dbReference type="InterPro" id="IPR008162">
    <property type="entry name" value="Pyrophosphatase"/>
</dbReference>
<evidence type="ECO:0000313" key="6">
    <source>
        <dbReference type="EMBL" id="GEC28102.1"/>
    </source>
</evidence>
<accession>A0ABQ0S5B3</accession>
<dbReference type="Gene3D" id="3.90.80.10">
    <property type="entry name" value="Inorganic pyrophosphatase"/>
    <property type="match status" value="1"/>
</dbReference>
<keyword evidence="7" id="KW-1185">Reference proteome</keyword>
<evidence type="ECO:0000313" key="7">
    <source>
        <dbReference type="Proteomes" id="UP000320693"/>
    </source>
</evidence>
<protein>
    <recommendedName>
        <fullName evidence="5">Inorganic pyrophosphatase</fullName>
        <ecNumber evidence="5">3.6.1.1</ecNumber>
    </recommendedName>
    <alternativeName>
        <fullName evidence="5">Pyrophosphate phospho-hydrolase</fullName>
        <shortName evidence="5">PPase</shortName>
    </alternativeName>
</protein>
<organism evidence="6 7">
    <name type="scientific">Pseudonocardia saturnea</name>
    <dbReference type="NCBI Taxonomy" id="33909"/>
    <lineage>
        <taxon>Bacteria</taxon>
        <taxon>Bacillati</taxon>
        <taxon>Actinomycetota</taxon>
        <taxon>Actinomycetes</taxon>
        <taxon>Pseudonocardiales</taxon>
        <taxon>Pseudonocardiaceae</taxon>
        <taxon>Pseudonocardia</taxon>
    </lineage>
</organism>
<feature type="binding site" evidence="5">
    <location>
        <position position="79"/>
    </location>
    <ligand>
        <name>Mg(2+)</name>
        <dbReference type="ChEBI" id="CHEBI:18420"/>
        <label>1</label>
    </ligand>
</feature>
<dbReference type="Pfam" id="PF00719">
    <property type="entry name" value="Pyrophosphatase"/>
    <property type="match status" value="1"/>
</dbReference>
<dbReference type="Proteomes" id="UP000320693">
    <property type="component" value="Unassembled WGS sequence"/>
</dbReference>
<feature type="binding site" evidence="5">
    <location>
        <position position="106"/>
    </location>
    <ligand>
        <name>Mg(2+)</name>
        <dbReference type="ChEBI" id="CHEBI:18420"/>
        <label>3</label>
    </ligand>
</feature>
<comment type="caution">
    <text evidence="6">The sequence shown here is derived from an EMBL/GenBank/DDBJ whole genome shotgun (WGS) entry which is preliminary data.</text>
</comment>
<feature type="binding site" evidence="5">
    <location>
        <position position="79"/>
    </location>
    <ligand>
        <name>Mg(2+)</name>
        <dbReference type="ChEBI" id="CHEBI:18420"/>
        <label>2</label>
    </ligand>
</feature>
<feature type="binding site" evidence="5">
    <location>
        <position position="74"/>
    </location>
    <ligand>
        <name>Mg(2+)</name>
        <dbReference type="ChEBI" id="CHEBI:18420"/>
        <label>1</label>
    </ligand>
</feature>
<feature type="binding site" evidence="5">
    <location>
        <position position="148"/>
    </location>
    <ligand>
        <name>substrate</name>
    </ligand>
</feature>
<comment type="catalytic activity">
    <reaction evidence="5">
        <text>diphosphate + H2O = 2 phosphate + H(+)</text>
        <dbReference type="Rhea" id="RHEA:24576"/>
        <dbReference type="ChEBI" id="CHEBI:15377"/>
        <dbReference type="ChEBI" id="CHEBI:15378"/>
        <dbReference type="ChEBI" id="CHEBI:33019"/>
        <dbReference type="ChEBI" id="CHEBI:43474"/>
        <dbReference type="EC" id="3.6.1.1"/>
    </reaction>
</comment>
<comment type="subunit">
    <text evidence="5">Homohexamer.</text>
</comment>
<keyword evidence="3 5" id="KW-0378">Hydrolase</keyword>
<dbReference type="EMBL" id="BJNH01000070">
    <property type="protein sequence ID" value="GEC28102.1"/>
    <property type="molecule type" value="Genomic_DNA"/>
</dbReference>
<feature type="binding site" evidence="5">
    <location>
        <position position="30"/>
    </location>
    <ligand>
        <name>Mg(2+)</name>
        <dbReference type="ChEBI" id="CHEBI:18420"/>
        <label>2</label>
    </ligand>
</feature>
<comment type="cofactor">
    <cofactor evidence="1 5">
        <name>Mg(2+)</name>
        <dbReference type="ChEBI" id="CHEBI:18420"/>
    </cofactor>
</comment>
<name>A0ABQ0S5B3_9PSEU</name>
<evidence type="ECO:0000256" key="4">
    <source>
        <dbReference type="ARBA" id="ARBA00022842"/>
    </source>
</evidence>
<reference evidence="6 7" key="1">
    <citation type="submission" date="2019-06" db="EMBL/GenBank/DDBJ databases">
        <title>Whole genome shotgun sequence of Pseudonocardia saturnea NBRC 14499.</title>
        <authorList>
            <person name="Hosoyama A."/>
            <person name="Uohara A."/>
            <person name="Ohji S."/>
            <person name="Ichikawa N."/>
        </authorList>
    </citation>
    <scope>NUCLEOTIDE SEQUENCE [LARGE SCALE GENOMIC DNA]</scope>
    <source>
        <strain evidence="6 7">NBRC 14499</strain>
    </source>
</reference>
<comment type="similarity">
    <text evidence="5">Belongs to the PPase family.</text>
</comment>
<dbReference type="PROSITE" id="PS00387">
    <property type="entry name" value="PPASE"/>
    <property type="match status" value="1"/>
</dbReference>
<dbReference type="PANTHER" id="PTHR10286">
    <property type="entry name" value="INORGANIC PYROPHOSPHATASE"/>
    <property type="match status" value="1"/>
</dbReference>
<dbReference type="HAMAP" id="MF_00209">
    <property type="entry name" value="Inorganic_PPase"/>
    <property type="match status" value="1"/>
</dbReference>
<evidence type="ECO:0000256" key="2">
    <source>
        <dbReference type="ARBA" id="ARBA00022723"/>
    </source>
</evidence>
<evidence type="ECO:0000256" key="1">
    <source>
        <dbReference type="ARBA" id="ARBA00001946"/>
    </source>
</evidence>
<feature type="binding site" evidence="5">
    <location>
        <position position="111"/>
    </location>
    <ligand>
        <name>Mg(2+)</name>
        <dbReference type="ChEBI" id="CHEBI:18420"/>
        <label>1</label>
    </ligand>
</feature>
<sequence length="184" mass="20480">MGGPPGPPGPGATVTLFKEQRIVDFDVTIEIPKGGRNKYEVDHETGRIRLDRTLFTATQYPADYGFIDDTLGEDGDPLDALVLVQEPTFPGCVIRARTIGMFRMKDEAGGDDKVLCVPASDPRQEHLRDIHHLAEFDRAEIQHFFEIYKTLEPGKSVEGATWVGRADAEREIKASYERAKQAGH</sequence>
<dbReference type="SUPFAM" id="SSF50324">
    <property type="entry name" value="Inorganic pyrophosphatase"/>
    <property type="match status" value="1"/>
</dbReference>
<evidence type="ECO:0000256" key="3">
    <source>
        <dbReference type="ARBA" id="ARBA00022801"/>
    </source>
</evidence>
<feature type="binding site" evidence="5">
    <location>
        <position position="52"/>
    </location>
    <ligand>
        <name>substrate</name>
    </ligand>
</feature>
<feature type="binding site" evidence="5">
    <location>
        <position position="64"/>
    </location>
    <ligand>
        <name>substrate</name>
    </ligand>
</feature>
<dbReference type="CDD" id="cd00412">
    <property type="entry name" value="pyrophosphatase"/>
    <property type="match status" value="1"/>
</dbReference>
<gene>
    <name evidence="6" type="primary">ppa_2</name>
    <name evidence="5" type="synonym">ppa</name>
    <name evidence="6" type="ORF">PSA01_51310</name>
</gene>
<feature type="binding site" evidence="5">
    <location>
        <position position="111"/>
    </location>
    <ligand>
        <name>Mg(2+)</name>
        <dbReference type="ChEBI" id="CHEBI:18420"/>
        <label>3</label>
    </ligand>
</feature>
<proteinExistence type="inferred from homology"/>
<dbReference type="EC" id="3.6.1.1" evidence="5"/>
<comment type="function">
    <text evidence="5">Catalyzes the hydrolysis of inorganic pyrophosphate (PPi) forming two phosphate ions.</text>
</comment>
<dbReference type="InterPro" id="IPR036649">
    <property type="entry name" value="Pyrophosphatase_sf"/>
</dbReference>
<keyword evidence="2 5" id="KW-0479">Metal-binding</keyword>
<feature type="binding site" evidence="5">
    <location>
        <position position="38"/>
    </location>
    <ligand>
        <name>substrate</name>
    </ligand>
</feature>
<keyword evidence="4 5" id="KW-0460">Magnesium</keyword>
<keyword evidence="5" id="KW-0963">Cytoplasm</keyword>
<evidence type="ECO:0000256" key="5">
    <source>
        <dbReference type="HAMAP-Rule" id="MF_00209"/>
    </source>
</evidence>
<feature type="active site" description="Proton acceptor" evidence="5">
    <location>
        <position position="111"/>
    </location>
</feature>
<comment type="subcellular location">
    <subcellularLocation>
        <location evidence="5">Cytoplasm</location>
    </subcellularLocation>
</comment>